<dbReference type="InterPro" id="IPR049192">
    <property type="entry name" value="DUF4246_C"/>
</dbReference>
<proteinExistence type="predicted"/>
<evidence type="ECO:0008006" key="6">
    <source>
        <dbReference type="Google" id="ProtNLM"/>
    </source>
</evidence>
<feature type="domain" description="DUF4246" evidence="2">
    <location>
        <begin position="98"/>
        <end position="518"/>
    </location>
</feature>
<sequence length="581" mass="66864">MSSPSQNDSINDFDEGGRFRHPFTDVSGYDYYGSDDDDPDDKDTPRTLVEIRMCALSAAIREKVDWHVKYRDEKIRTKWAEEIREQQKDVHPSLQLTENMINYVLTELDAHAAMRDPNTGIEPGPCERTWRSDQLIPASLRTELLSAVAPLESVPDSEKDWHPGSDGKVLDLVHPSLYPVIYGHTTSTSAELLEPRIDNDMDSVFTSGRFQWLPSDFHVADDGTVKLTAPYINNIHPEDHAALEKVIPTVLERAVPMFEWVLSDLAREKQLPTRMDLKGRKFPGCIWDPTEPSAEESEEEEALEAEIRRLEDENPRDNGHPWVDYWTIIRHQWLDKQAKTWPDSKPAYDHGLDAVKKTINLRGQTLQIIVKLANIVLTPENPEYGGGKWHVEGMNNEAIVSTFIYYYDCENLTESTLSFRNAVNAPRYHDQEDRYCMTHLYGLDRDDNCVQDVGKVITKQDRCIVFPNLYQHLVSPFRLADPSKPGHRKILVFFLVDPHIKIPSASMVAPQQASWMQRALPGTVLWDRLPVELQDIVLDYADFMTDQQAKAYREELMKERTAFVETVDQNRFGHEFNMCEH</sequence>
<evidence type="ECO:0000259" key="2">
    <source>
        <dbReference type="Pfam" id="PF14033"/>
    </source>
</evidence>
<dbReference type="InterPro" id="IPR049207">
    <property type="entry name" value="DUF4246_N"/>
</dbReference>
<evidence type="ECO:0000259" key="3">
    <source>
        <dbReference type="Pfam" id="PF21666"/>
    </source>
</evidence>
<comment type="caution">
    <text evidence="4">The sequence shown here is derived from an EMBL/GenBank/DDBJ whole genome shotgun (WGS) entry which is preliminary data.</text>
</comment>
<dbReference type="Pfam" id="PF14033">
    <property type="entry name" value="DUF4246"/>
    <property type="match status" value="1"/>
</dbReference>
<evidence type="ECO:0000313" key="4">
    <source>
        <dbReference type="EMBL" id="KAH9842361.1"/>
    </source>
</evidence>
<feature type="compositionally biased region" description="Polar residues" evidence="1">
    <location>
        <begin position="1"/>
        <end position="10"/>
    </location>
</feature>
<protein>
    <recommendedName>
        <fullName evidence="6">Prolyl 4-hydroxylase alpha subunit Fe(2+) 2OG dioxygenase domain-containing protein</fullName>
    </recommendedName>
</protein>
<evidence type="ECO:0000313" key="5">
    <source>
        <dbReference type="Proteomes" id="UP000814176"/>
    </source>
</evidence>
<dbReference type="PANTHER" id="PTHR33119">
    <property type="entry name" value="IFI3P"/>
    <property type="match status" value="1"/>
</dbReference>
<dbReference type="RefSeq" id="XP_047783408.1">
    <property type="nucleotide sequence ID" value="XM_047922265.1"/>
</dbReference>
<feature type="region of interest" description="Disordered" evidence="1">
    <location>
        <begin position="1"/>
        <end position="25"/>
    </location>
</feature>
<evidence type="ECO:0000256" key="1">
    <source>
        <dbReference type="SAM" id="MobiDB-lite"/>
    </source>
</evidence>
<feature type="domain" description="DUF4246" evidence="3">
    <location>
        <begin position="15"/>
        <end position="82"/>
    </location>
</feature>
<dbReference type="GeneID" id="72002997"/>
<keyword evidence="5" id="KW-1185">Reference proteome</keyword>
<organism evidence="4 5">
    <name type="scientific">Rhodofomes roseus</name>
    <dbReference type="NCBI Taxonomy" id="34475"/>
    <lineage>
        <taxon>Eukaryota</taxon>
        <taxon>Fungi</taxon>
        <taxon>Dikarya</taxon>
        <taxon>Basidiomycota</taxon>
        <taxon>Agaricomycotina</taxon>
        <taxon>Agaricomycetes</taxon>
        <taxon>Polyporales</taxon>
        <taxon>Rhodofomes</taxon>
    </lineage>
</organism>
<name>A0ABQ8KTJ7_9APHY</name>
<dbReference type="PANTHER" id="PTHR33119:SF1">
    <property type="entry name" value="FE2OG DIOXYGENASE DOMAIN-CONTAINING PROTEIN"/>
    <property type="match status" value="1"/>
</dbReference>
<accession>A0ABQ8KTJ7</accession>
<dbReference type="InterPro" id="IPR025340">
    <property type="entry name" value="DUF4246"/>
</dbReference>
<reference evidence="4 5" key="1">
    <citation type="journal article" date="2021" name="Environ. Microbiol.">
        <title>Gene family expansions and transcriptome signatures uncover fungal adaptations to wood decay.</title>
        <authorList>
            <person name="Hage H."/>
            <person name="Miyauchi S."/>
            <person name="Viragh M."/>
            <person name="Drula E."/>
            <person name="Min B."/>
            <person name="Chaduli D."/>
            <person name="Navarro D."/>
            <person name="Favel A."/>
            <person name="Norest M."/>
            <person name="Lesage-Meessen L."/>
            <person name="Balint B."/>
            <person name="Merenyi Z."/>
            <person name="de Eugenio L."/>
            <person name="Morin E."/>
            <person name="Martinez A.T."/>
            <person name="Baldrian P."/>
            <person name="Stursova M."/>
            <person name="Martinez M.J."/>
            <person name="Novotny C."/>
            <person name="Magnuson J.K."/>
            <person name="Spatafora J.W."/>
            <person name="Maurice S."/>
            <person name="Pangilinan J."/>
            <person name="Andreopoulos W."/>
            <person name="LaButti K."/>
            <person name="Hundley H."/>
            <person name="Na H."/>
            <person name="Kuo A."/>
            <person name="Barry K."/>
            <person name="Lipzen A."/>
            <person name="Henrissat B."/>
            <person name="Riley R."/>
            <person name="Ahrendt S."/>
            <person name="Nagy L.G."/>
            <person name="Grigoriev I.V."/>
            <person name="Martin F."/>
            <person name="Rosso M.N."/>
        </authorList>
    </citation>
    <scope>NUCLEOTIDE SEQUENCE [LARGE SCALE GENOMIC DNA]</scope>
    <source>
        <strain evidence="4 5">CIRM-BRFM 1785</strain>
    </source>
</reference>
<dbReference type="Proteomes" id="UP000814176">
    <property type="component" value="Unassembled WGS sequence"/>
</dbReference>
<dbReference type="Pfam" id="PF21666">
    <property type="entry name" value="DUF4246_N"/>
    <property type="match status" value="1"/>
</dbReference>
<dbReference type="EMBL" id="JADCUA010000002">
    <property type="protein sequence ID" value="KAH9842361.1"/>
    <property type="molecule type" value="Genomic_DNA"/>
</dbReference>
<gene>
    <name evidence="4" type="ORF">C8Q71DRAFT_732525</name>
</gene>